<dbReference type="CDD" id="cd00112">
    <property type="entry name" value="LDLa"/>
    <property type="match status" value="1"/>
</dbReference>
<evidence type="ECO:0000313" key="4">
    <source>
        <dbReference type="EMBL" id="KAK8747599.1"/>
    </source>
</evidence>
<dbReference type="Gene3D" id="2.60.120.200">
    <property type="match status" value="1"/>
</dbReference>
<dbReference type="SUPFAM" id="SSF49899">
    <property type="entry name" value="Concanavalin A-like lectins/glucanases"/>
    <property type="match status" value="1"/>
</dbReference>
<organism evidence="4 5">
    <name type="scientific">Cherax quadricarinatus</name>
    <name type="common">Australian red claw crayfish</name>
    <dbReference type="NCBI Taxonomy" id="27406"/>
    <lineage>
        <taxon>Eukaryota</taxon>
        <taxon>Metazoa</taxon>
        <taxon>Ecdysozoa</taxon>
        <taxon>Arthropoda</taxon>
        <taxon>Crustacea</taxon>
        <taxon>Multicrustacea</taxon>
        <taxon>Malacostraca</taxon>
        <taxon>Eumalacostraca</taxon>
        <taxon>Eucarida</taxon>
        <taxon>Decapoda</taxon>
        <taxon>Pleocyemata</taxon>
        <taxon>Astacidea</taxon>
        <taxon>Parastacoidea</taxon>
        <taxon>Parastacidae</taxon>
        <taxon>Cherax</taxon>
    </lineage>
</organism>
<dbReference type="InterPro" id="IPR000998">
    <property type="entry name" value="MAM_dom"/>
</dbReference>
<feature type="non-terminal residue" evidence="4">
    <location>
        <position position="1"/>
    </location>
</feature>
<dbReference type="InterPro" id="IPR013320">
    <property type="entry name" value="ConA-like_dom_sf"/>
</dbReference>
<dbReference type="SUPFAM" id="SSF57424">
    <property type="entry name" value="LDL receptor-like module"/>
    <property type="match status" value="1"/>
</dbReference>
<dbReference type="InterPro" id="IPR023415">
    <property type="entry name" value="LDLR_class-A_CS"/>
</dbReference>
<evidence type="ECO:0000313" key="5">
    <source>
        <dbReference type="Proteomes" id="UP001445076"/>
    </source>
</evidence>
<dbReference type="PROSITE" id="PS50060">
    <property type="entry name" value="MAM_2"/>
    <property type="match status" value="1"/>
</dbReference>
<proteinExistence type="predicted"/>
<evidence type="ECO:0000256" key="2">
    <source>
        <dbReference type="PROSITE-ProRule" id="PRU00124"/>
    </source>
</evidence>
<feature type="disulfide bond" evidence="2">
    <location>
        <begin position="138"/>
        <end position="150"/>
    </location>
</feature>
<dbReference type="AlphaFoldDB" id="A0AAW0YBF8"/>
<keyword evidence="5" id="KW-1185">Reference proteome</keyword>
<dbReference type="SMART" id="SM00192">
    <property type="entry name" value="LDLa"/>
    <property type="match status" value="1"/>
</dbReference>
<dbReference type="PROSITE" id="PS50068">
    <property type="entry name" value="LDLRA_2"/>
    <property type="match status" value="1"/>
</dbReference>
<dbReference type="GO" id="GO:0016020">
    <property type="term" value="C:membrane"/>
    <property type="evidence" value="ECO:0007669"/>
    <property type="project" value="InterPro"/>
</dbReference>
<feature type="disulfide bond" evidence="2">
    <location>
        <begin position="145"/>
        <end position="163"/>
    </location>
</feature>
<dbReference type="EMBL" id="JARKIK010000014">
    <property type="protein sequence ID" value="KAK8747599.1"/>
    <property type="molecule type" value="Genomic_DNA"/>
</dbReference>
<reference evidence="4 5" key="1">
    <citation type="journal article" date="2024" name="BMC Genomics">
        <title>Genome assembly of redclaw crayfish (Cherax quadricarinatus) provides insights into its immune adaptation and hypoxia tolerance.</title>
        <authorList>
            <person name="Liu Z."/>
            <person name="Zheng J."/>
            <person name="Li H."/>
            <person name="Fang K."/>
            <person name="Wang S."/>
            <person name="He J."/>
            <person name="Zhou D."/>
            <person name="Weng S."/>
            <person name="Chi M."/>
            <person name="Gu Z."/>
            <person name="He J."/>
            <person name="Li F."/>
            <person name="Wang M."/>
        </authorList>
    </citation>
    <scope>NUCLEOTIDE SEQUENCE [LARGE SCALE GENOMIC DNA]</scope>
    <source>
        <strain evidence="4">ZL_2023a</strain>
    </source>
</reference>
<protein>
    <recommendedName>
        <fullName evidence="3">MAM domain-containing protein</fullName>
    </recommendedName>
</protein>
<evidence type="ECO:0000256" key="1">
    <source>
        <dbReference type="ARBA" id="ARBA00023157"/>
    </source>
</evidence>
<keyword evidence="1 2" id="KW-1015">Disulfide bond</keyword>
<sequence>DISYGSIRWVRAMGSPYGHDGYAAKILHLGEGISDIADFETFSLGTADTSCIMNFYYYKHGGEAATLQLYLLVNDVELTLWYIFEDMGEIWQNQTVGILAHDPGWKLRFRASNLDASGNILIDDIHFENCVLPTPSACKNGQFPCNNGVCVNESQICDYSDDCGDWSDESPDTCQLYPERC</sequence>
<evidence type="ECO:0000259" key="3">
    <source>
        <dbReference type="PROSITE" id="PS50060"/>
    </source>
</evidence>
<accession>A0AAW0YBF8</accession>
<dbReference type="PROSITE" id="PS01209">
    <property type="entry name" value="LDLRA_1"/>
    <property type="match status" value="1"/>
</dbReference>
<dbReference type="InterPro" id="IPR036055">
    <property type="entry name" value="LDL_receptor-like_sf"/>
</dbReference>
<feature type="domain" description="MAM" evidence="3">
    <location>
        <begin position="48"/>
        <end position="140"/>
    </location>
</feature>
<name>A0AAW0YBF8_CHEQU</name>
<dbReference type="Pfam" id="PF00629">
    <property type="entry name" value="MAM"/>
    <property type="match status" value="1"/>
</dbReference>
<feature type="non-terminal residue" evidence="4">
    <location>
        <position position="181"/>
    </location>
</feature>
<dbReference type="Proteomes" id="UP001445076">
    <property type="component" value="Unassembled WGS sequence"/>
</dbReference>
<dbReference type="Pfam" id="PF00057">
    <property type="entry name" value="Ldl_recept_a"/>
    <property type="match status" value="1"/>
</dbReference>
<gene>
    <name evidence="4" type="ORF">OTU49_016486</name>
</gene>
<comment type="caution">
    <text evidence="4">The sequence shown here is derived from an EMBL/GenBank/DDBJ whole genome shotgun (WGS) entry which is preliminary data.</text>
</comment>
<dbReference type="InterPro" id="IPR002172">
    <property type="entry name" value="LDrepeatLR_classA_rpt"/>
</dbReference>
<comment type="caution">
    <text evidence="2">Lacks conserved residue(s) required for the propagation of feature annotation.</text>
</comment>
<dbReference type="Gene3D" id="4.10.400.10">
    <property type="entry name" value="Low-density Lipoprotein Receptor"/>
    <property type="match status" value="1"/>
</dbReference>